<feature type="transmembrane region" description="Helical" evidence="5">
    <location>
        <begin position="130"/>
        <end position="148"/>
    </location>
</feature>
<dbReference type="Gene3D" id="1.20.1280.290">
    <property type="match status" value="2"/>
</dbReference>
<dbReference type="SMART" id="SM00679">
    <property type="entry name" value="CTNS"/>
    <property type="match status" value="2"/>
</dbReference>
<evidence type="ECO:0008006" key="8">
    <source>
        <dbReference type="Google" id="ProtNLM"/>
    </source>
</evidence>
<evidence type="ECO:0000256" key="1">
    <source>
        <dbReference type="ARBA" id="ARBA00004141"/>
    </source>
</evidence>
<dbReference type="InParanoid" id="A0A165IFY0"/>
<keyword evidence="7" id="KW-1185">Reference proteome</keyword>
<dbReference type="AlphaFoldDB" id="A0A165IFY0"/>
<dbReference type="GO" id="GO:0016020">
    <property type="term" value="C:membrane"/>
    <property type="evidence" value="ECO:0007669"/>
    <property type="project" value="UniProtKB-SubCell"/>
</dbReference>
<reference evidence="6 7" key="1">
    <citation type="journal article" date="2016" name="Mol. Biol. Evol.">
        <title>Comparative Genomics of Early-Diverging Mushroom-Forming Fungi Provides Insights into the Origins of Lignocellulose Decay Capabilities.</title>
        <authorList>
            <person name="Nagy L.G."/>
            <person name="Riley R."/>
            <person name="Tritt A."/>
            <person name="Adam C."/>
            <person name="Daum C."/>
            <person name="Floudas D."/>
            <person name="Sun H."/>
            <person name="Yadav J.S."/>
            <person name="Pangilinan J."/>
            <person name="Larsson K.H."/>
            <person name="Matsuura K."/>
            <person name="Barry K."/>
            <person name="Labutti K."/>
            <person name="Kuo R."/>
            <person name="Ohm R.A."/>
            <person name="Bhattacharya S.S."/>
            <person name="Shirouzu T."/>
            <person name="Yoshinaga Y."/>
            <person name="Martin F.M."/>
            <person name="Grigoriev I.V."/>
            <person name="Hibbett D.S."/>
        </authorList>
    </citation>
    <scope>NUCLEOTIDE SEQUENCE [LARGE SCALE GENOMIC DNA]</scope>
    <source>
        <strain evidence="6 7">HHB12029</strain>
    </source>
</reference>
<keyword evidence="2 5" id="KW-0812">Transmembrane</keyword>
<protein>
    <recommendedName>
        <fullName evidence="8">PQ-loop-domain-containing protein</fullName>
    </recommendedName>
</protein>
<comment type="subcellular location">
    <subcellularLocation>
        <location evidence="1">Membrane</location>
        <topology evidence="1">Multi-pass membrane protein</topology>
    </subcellularLocation>
</comment>
<evidence type="ECO:0000313" key="7">
    <source>
        <dbReference type="Proteomes" id="UP000077266"/>
    </source>
</evidence>
<dbReference type="PANTHER" id="PTHR16201">
    <property type="entry name" value="SEVEN TRANSMEMBRANE PROTEIN 1-RELATED"/>
    <property type="match status" value="1"/>
</dbReference>
<feature type="transmembrane region" description="Helical" evidence="5">
    <location>
        <begin position="99"/>
        <end position="118"/>
    </location>
</feature>
<feature type="transmembrane region" description="Helical" evidence="5">
    <location>
        <begin position="190"/>
        <end position="213"/>
    </location>
</feature>
<evidence type="ECO:0000256" key="2">
    <source>
        <dbReference type="ARBA" id="ARBA00022692"/>
    </source>
</evidence>
<keyword evidence="3 5" id="KW-1133">Transmembrane helix</keyword>
<feature type="transmembrane region" description="Helical" evidence="5">
    <location>
        <begin position="160"/>
        <end position="184"/>
    </location>
</feature>
<evidence type="ECO:0000256" key="3">
    <source>
        <dbReference type="ARBA" id="ARBA00022989"/>
    </source>
</evidence>
<dbReference type="OrthoDB" id="407617at2759"/>
<evidence type="ECO:0000256" key="4">
    <source>
        <dbReference type="ARBA" id="ARBA00023136"/>
    </source>
</evidence>
<evidence type="ECO:0000256" key="5">
    <source>
        <dbReference type="SAM" id="Phobius"/>
    </source>
</evidence>
<feature type="transmembrane region" description="Helical" evidence="5">
    <location>
        <begin position="37"/>
        <end position="56"/>
    </location>
</feature>
<dbReference type="InterPro" id="IPR006603">
    <property type="entry name" value="PQ-loop_rpt"/>
</dbReference>
<dbReference type="Pfam" id="PF04193">
    <property type="entry name" value="PQ-loop"/>
    <property type="match status" value="2"/>
</dbReference>
<evidence type="ECO:0000313" key="6">
    <source>
        <dbReference type="EMBL" id="KZV93348.1"/>
    </source>
</evidence>
<dbReference type="Proteomes" id="UP000077266">
    <property type="component" value="Unassembled WGS sequence"/>
</dbReference>
<gene>
    <name evidence="6" type="ORF">EXIGLDRAFT_717329</name>
</gene>
<dbReference type="PANTHER" id="PTHR16201:SF37">
    <property type="entry name" value="PQ-LOOP REPEAT-CONTAINING PROTEIN"/>
    <property type="match status" value="1"/>
</dbReference>
<proteinExistence type="predicted"/>
<dbReference type="FunCoup" id="A0A165IFY0">
    <property type="interactions" value="4"/>
</dbReference>
<name>A0A165IFY0_EXIGL</name>
<sequence length="249" mass="26891">MGRVNPAAANVLGTMGAVFWSIQVIPQIVKSHRSKSTAGLSAWLMLCWAAAGLPLGTYNIAQGFNIPLIIQPQMFAALCGVSWAQCLHYSHNLTGMQAVGAWFAFCTIVGSLEVGFVYACRAGKQHGTDAPTTLFGVLSAVLILGGLIPQYYEIFKFKAVVGISLLFLFVDLMGGLVSCLSLIFQEEFDILASVTYGGLVVLELGVFILAGILNPRMERRKREELERTVEDNDMRATPAAIPGSRETTV</sequence>
<accession>A0A165IFY0</accession>
<dbReference type="InterPro" id="IPR051415">
    <property type="entry name" value="LAAT-1"/>
</dbReference>
<organism evidence="6 7">
    <name type="scientific">Exidia glandulosa HHB12029</name>
    <dbReference type="NCBI Taxonomy" id="1314781"/>
    <lineage>
        <taxon>Eukaryota</taxon>
        <taxon>Fungi</taxon>
        <taxon>Dikarya</taxon>
        <taxon>Basidiomycota</taxon>
        <taxon>Agaricomycotina</taxon>
        <taxon>Agaricomycetes</taxon>
        <taxon>Auriculariales</taxon>
        <taxon>Exidiaceae</taxon>
        <taxon>Exidia</taxon>
    </lineage>
</organism>
<keyword evidence="4 5" id="KW-0472">Membrane</keyword>
<feature type="transmembrane region" description="Helical" evidence="5">
    <location>
        <begin position="6"/>
        <end position="25"/>
    </location>
</feature>
<dbReference type="EMBL" id="KV425991">
    <property type="protein sequence ID" value="KZV93348.1"/>
    <property type="molecule type" value="Genomic_DNA"/>
</dbReference>